<accession>A0A443LT04</accession>
<organism evidence="4 5">
    <name type="scientific">Paenirhodobacter ferrireducens</name>
    <dbReference type="NCBI Taxonomy" id="1215032"/>
    <lineage>
        <taxon>Bacteria</taxon>
        <taxon>Pseudomonadati</taxon>
        <taxon>Pseudomonadota</taxon>
        <taxon>Alphaproteobacteria</taxon>
        <taxon>Rhodobacterales</taxon>
        <taxon>Rhodobacter group</taxon>
        <taxon>Paenirhodobacter</taxon>
    </lineage>
</organism>
<dbReference type="PANTHER" id="PTHR47690:SF1">
    <property type="entry name" value="GLUCOKINASE"/>
    <property type="match status" value="1"/>
</dbReference>
<protein>
    <submittedName>
        <fullName evidence="4">ROK family protein</fullName>
    </submittedName>
</protein>
<dbReference type="InterPro" id="IPR043129">
    <property type="entry name" value="ATPase_NBD"/>
</dbReference>
<evidence type="ECO:0000313" key="4">
    <source>
        <dbReference type="EMBL" id="RWR52311.1"/>
    </source>
</evidence>
<sequence>MLGRERWSAEMSLTLLADIGGTNTRVALAREGRLLPDTIRRYPNDHHPALEPILAGYLAEAGAGPVAGACVAAAGPVRAGVAVMTNLDWRITPETVATATGATRVAVLNDLQAQGHALGTLAPGALRQILPGAPAAPGASALVIGVGTGFNAAPVHETPGGRLVVASECGHVTLPVRSDEDLRLMQFLAAGHGFASVEDALSGRGLAAIHAFLRAETGHGAPRDAASIVTAIATGDMLARATLRIFVRLLAGIVGDLALIHLPFAGVYLCGGVARAVAPHLAETGFATALHDKGRFSDFLAAFPVAVIEDDYAALAGCAAYLQARRG</sequence>
<keyword evidence="5" id="KW-1185">Reference proteome</keyword>
<dbReference type="Proteomes" id="UP000286594">
    <property type="component" value="Unassembled WGS sequence"/>
</dbReference>
<evidence type="ECO:0000256" key="1">
    <source>
        <dbReference type="ARBA" id="ARBA00022679"/>
    </source>
</evidence>
<keyword evidence="1" id="KW-0808">Transferase</keyword>
<dbReference type="InterPro" id="IPR050201">
    <property type="entry name" value="Bacterial_glucokinase"/>
</dbReference>
<comment type="caution">
    <text evidence="4">The sequence shown here is derived from an EMBL/GenBank/DDBJ whole genome shotgun (WGS) entry which is preliminary data.</text>
</comment>
<name>A0A443LT04_9RHOB</name>
<dbReference type="EMBL" id="SAVB01000002">
    <property type="protein sequence ID" value="RWR52311.1"/>
    <property type="molecule type" value="Genomic_DNA"/>
</dbReference>
<dbReference type="Gene3D" id="3.40.367.20">
    <property type="match status" value="1"/>
</dbReference>
<comment type="similarity">
    <text evidence="3">Belongs to the bacterial glucokinase family.</text>
</comment>
<proteinExistence type="inferred from homology"/>
<dbReference type="AlphaFoldDB" id="A0A443LT04"/>
<dbReference type="Gene3D" id="3.30.420.40">
    <property type="match status" value="1"/>
</dbReference>
<evidence type="ECO:0000256" key="3">
    <source>
        <dbReference type="RuleBase" id="RU004046"/>
    </source>
</evidence>
<dbReference type="GO" id="GO:0005829">
    <property type="term" value="C:cytosol"/>
    <property type="evidence" value="ECO:0007669"/>
    <property type="project" value="TreeGrafter"/>
</dbReference>
<reference evidence="4 5" key="1">
    <citation type="submission" date="2019-01" db="EMBL/GenBank/DDBJ databases">
        <title>Sinorhodobacter populi sp. nov. isolated from the symptomatic bark tissue of Populus euramericana canker.</title>
        <authorList>
            <person name="Xu G."/>
        </authorList>
    </citation>
    <scope>NUCLEOTIDE SEQUENCE [LARGE SCALE GENOMIC DNA]</scope>
    <source>
        <strain evidence="4 5">CCTCC AB2012026</strain>
    </source>
</reference>
<gene>
    <name evidence="4" type="ORF">EOW65_01645</name>
</gene>
<dbReference type="Pfam" id="PF02685">
    <property type="entry name" value="Glucokinase"/>
    <property type="match status" value="1"/>
</dbReference>
<evidence type="ECO:0000313" key="5">
    <source>
        <dbReference type="Proteomes" id="UP000286594"/>
    </source>
</evidence>
<dbReference type="SUPFAM" id="SSF53067">
    <property type="entry name" value="Actin-like ATPase domain"/>
    <property type="match status" value="1"/>
</dbReference>
<dbReference type="GO" id="GO:0005536">
    <property type="term" value="F:D-glucose binding"/>
    <property type="evidence" value="ECO:0007669"/>
    <property type="project" value="InterPro"/>
</dbReference>
<dbReference type="CDD" id="cd24008">
    <property type="entry name" value="ASKHA_NBD_GLK"/>
    <property type="match status" value="1"/>
</dbReference>
<evidence type="ECO:0000256" key="2">
    <source>
        <dbReference type="ARBA" id="ARBA00022777"/>
    </source>
</evidence>
<dbReference type="GO" id="GO:0004340">
    <property type="term" value="F:glucokinase activity"/>
    <property type="evidence" value="ECO:0007669"/>
    <property type="project" value="InterPro"/>
</dbReference>
<dbReference type="GO" id="GO:0005524">
    <property type="term" value="F:ATP binding"/>
    <property type="evidence" value="ECO:0007669"/>
    <property type="project" value="InterPro"/>
</dbReference>
<dbReference type="GO" id="GO:0006096">
    <property type="term" value="P:glycolytic process"/>
    <property type="evidence" value="ECO:0007669"/>
    <property type="project" value="InterPro"/>
</dbReference>
<dbReference type="InterPro" id="IPR003836">
    <property type="entry name" value="Glucokinase"/>
</dbReference>
<dbReference type="OrthoDB" id="9800595at2"/>
<dbReference type="PANTHER" id="PTHR47690">
    <property type="entry name" value="GLUCOKINASE"/>
    <property type="match status" value="1"/>
</dbReference>
<keyword evidence="2" id="KW-0418">Kinase</keyword>